<reference evidence="4" key="1">
    <citation type="submission" date="2017-02" db="EMBL/GenBank/DDBJ databases">
        <authorList>
            <person name="Varghese N."/>
            <person name="Submissions S."/>
        </authorList>
    </citation>
    <scope>NUCLEOTIDE SEQUENCE [LARGE SCALE GENOMIC DNA]</scope>
    <source>
        <strain evidence="4">DSM 22270</strain>
    </source>
</reference>
<sequence length="365" mass="40013">MKNLSDETFSGAVSPTIDPQKMEAFLGRVVTDFGAAFSAPLCYIGDKLGLYKAMAFAGPLTHEELAQKTQTDPRYVREWLINQAAGGYVDYNPQTKQYTLPDEHAVALTVEDSPFYVVGGFQIVNAMNKADERIIDGFRTGKGMLWGEHHHNLFQGTERFFKPSYIGNLLQNWLPAVEGAEKKLKAGARVADIGTGHGISTMIMAEAFPNSRFFGFDNHQPSIERANEIAKEQGLEQRTEFHVASAQEFPGENYDLITYFDCLHDMGDPVGSLQQAYKALAQDGMVMVIEPMAGRTTEENFNPVGRVYSGASVLCCTPNAIASGPYALGTVATDDALAEVASKAGFSSFTRVTETPFNRVFQGKK</sequence>
<dbReference type="EMBL" id="FUZA01000002">
    <property type="protein sequence ID" value="SKB77952.1"/>
    <property type="molecule type" value="Genomic_DNA"/>
</dbReference>
<accession>A0A1T5E1G1</accession>
<dbReference type="SUPFAM" id="SSF46785">
    <property type="entry name" value="Winged helix' DNA-binding domain"/>
    <property type="match status" value="1"/>
</dbReference>
<dbReference type="Pfam" id="PF21320">
    <property type="entry name" value="WHD_Rv2258c"/>
    <property type="match status" value="1"/>
</dbReference>
<dbReference type="OrthoDB" id="9789123at2"/>
<protein>
    <submittedName>
        <fullName evidence="3">Methyltransferase domain-containing protein</fullName>
    </submittedName>
</protein>
<dbReference type="Gene3D" id="3.40.50.150">
    <property type="entry name" value="Vaccinia Virus protein VP39"/>
    <property type="match status" value="1"/>
</dbReference>
<feature type="domain" description="Methyltransferase" evidence="1">
    <location>
        <begin position="185"/>
        <end position="292"/>
    </location>
</feature>
<dbReference type="InterPro" id="IPR053173">
    <property type="entry name" value="SAM-binding_MTase"/>
</dbReference>
<dbReference type="GO" id="GO:0008168">
    <property type="term" value="F:methyltransferase activity"/>
    <property type="evidence" value="ECO:0007669"/>
    <property type="project" value="UniProtKB-KW"/>
</dbReference>
<dbReference type="Pfam" id="PF13847">
    <property type="entry name" value="Methyltransf_31"/>
    <property type="match status" value="1"/>
</dbReference>
<feature type="domain" description="S-adenosylmethionine-dependent methyltransferase Rv2258c-like winged HTH" evidence="2">
    <location>
        <begin position="41"/>
        <end position="109"/>
    </location>
</feature>
<name>A0A1T5E1G1_9BACT</name>
<keyword evidence="3" id="KW-0808">Transferase</keyword>
<dbReference type="SUPFAM" id="SSF53335">
    <property type="entry name" value="S-adenosyl-L-methionine-dependent methyltransferases"/>
    <property type="match status" value="1"/>
</dbReference>
<organism evidence="3 4">
    <name type="scientific">Dyadobacter psychrophilus</name>
    <dbReference type="NCBI Taxonomy" id="651661"/>
    <lineage>
        <taxon>Bacteria</taxon>
        <taxon>Pseudomonadati</taxon>
        <taxon>Bacteroidota</taxon>
        <taxon>Cytophagia</taxon>
        <taxon>Cytophagales</taxon>
        <taxon>Spirosomataceae</taxon>
        <taxon>Dyadobacter</taxon>
    </lineage>
</organism>
<evidence type="ECO:0000259" key="2">
    <source>
        <dbReference type="Pfam" id="PF21320"/>
    </source>
</evidence>
<dbReference type="PANTHER" id="PTHR45128:SF2">
    <property type="entry name" value="METHYLTRANSFERASE DOMAIN-CONTAINING PROTEIN"/>
    <property type="match status" value="1"/>
</dbReference>
<gene>
    <name evidence="3" type="ORF">SAMN05660293_02105</name>
</gene>
<dbReference type="AlphaFoldDB" id="A0A1T5E1G1"/>
<dbReference type="CDD" id="cd02440">
    <property type="entry name" value="AdoMet_MTases"/>
    <property type="match status" value="1"/>
</dbReference>
<dbReference type="RefSeq" id="WP_082214617.1">
    <property type="nucleotide sequence ID" value="NZ_FUZA01000002.1"/>
</dbReference>
<evidence type="ECO:0000313" key="3">
    <source>
        <dbReference type="EMBL" id="SKB77952.1"/>
    </source>
</evidence>
<dbReference type="InterPro" id="IPR036390">
    <property type="entry name" value="WH_DNA-bd_sf"/>
</dbReference>
<evidence type="ECO:0000259" key="1">
    <source>
        <dbReference type="Pfam" id="PF13847"/>
    </source>
</evidence>
<dbReference type="InterPro" id="IPR025714">
    <property type="entry name" value="Methyltranfer_dom"/>
</dbReference>
<proteinExistence type="predicted"/>
<evidence type="ECO:0000313" key="4">
    <source>
        <dbReference type="Proteomes" id="UP000190897"/>
    </source>
</evidence>
<dbReference type="PANTHER" id="PTHR45128">
    <property type="entry name" value="METHYLTRANSFERASE TYPE 11"/>
    <property type="match status" value="1"/>
</dbReference>
<keyword evidence="3" id="KW-0489">Methyltransferase</keyword>
<dbReference type="Proteomes" id="UP000190897">
    <property type="component" value="Unassembled WGS sequence"/>
</dbReference>
<dbReference type="STRING" id="651661.SAMN05660293_02105"/>
<dbReference type="GO" id="GO:0032259">
    <property type="term" value="P:methylation"/>
    <property type="evidence" value="ECO:0007669"/>
    <property type="project" value="UniProtKB-KW"/>
</dbReference>
<dbReference type="InterPro" id="IPR048711">
    <property type="entry name" value="WHD_Rv2258c"/>
</dbReference>
<dbReference type="InterPro" id="IPR029063">
    <property type="entry name" value="SAM-dependent_MTases_sf"/>
</dbReference>
<keyword evidence="4" id="KW-1185">Reference proteome</keyword>